<evidence type="ECO:0000313" key="1">
    <source>
        <dbReference type="EMBL" id="BDS13998.1"/>
    </source>
</evidence>
<gene>
    <name evidence="1" type="ORF">AsAng_0047610</name>
</gene>
<accession>A0A915YJJ1</accession>
<evidence type="ECO:0000313" key="2">
    <source>
        <dbReference type="Proteomes" id="UP001060919"/>
    </source>
</evidence>
<sequence length="200" mass="22387">MDFLKNLIGFMNEPVPSFFFEVLFLEESDTLFGSATALMTRALDPVANAFTEVDGLNIAFDTDSFNEAGWSSPRPIFKSMKNEELTLTRYLRPRHIGMMTFGLDPITGWCQETMKSAKTWEAQIVKKNVLIYIHHPMMQTPPPIASPSPFPVAGFLVREAFPTSWGVSPLSSTNSGEAIKETIKFGYTEIERLVIPTSPL</sequence>
<dbReference type="KEGG" id="aup:AsAng_0047610"/>
<proteinExistence type="predicted"/>
<reference evidence="1" key="1">
    <citation type="submission" date="2022-09" db="EMBL/GenBank/DDBJ databases">
        <title>Aureispira anguillicida sp. nov., isolated from Leptocephalus of Japanese eel Anguilla japonica.</title>
        <authorList>
            <person name="Yuasa K."/>
            <person name="Mekata T."/>
            <person name="Ikunari K."/>
        </authorList>
    </citation>
    <scope>NUCLEOTIDE SEQUENCE</scope>
    <source>
        <strain evidence="1">EL160426</strain>
    </source>
</reference>
<dbReference type="EMBL" id="AP026867">
    <property type="protein sequence ID" value="BDS13998.1"/>
    <property type="molecule type" value="Genomic_DNA"/>
</dbReference>
<dbReference type="Proteomes" id="UP001060919">
    <property type="component" value="Chromosome"/>
</dbReference>
<dbReference type="AlphaFoldDB" id="A0A915YJJ1"/>
<keyword evidence="2" id="KW-1185">Reference proteome</keyword>
<protein>
    <submittedName>
        <fullName evidence="1">Phage tail protein</fullName>
    </submittedName>
</protein>
<name>A0A915YJJ1_9BACT</name>
<organism evidence="1 2">
    <name type="scientific">Aureispira anguillae</name>
    <dbReference type="NCBI Taxonomy" id="2864201"/>
    <lineage>
        <taxon>Bacteria</taxon>
        <taxon>Pseudomonadati</taxon>
        <taxon>Bacteroidota</taxon>
        <taxon>Saprospiria</taxon>
        <taxon>Saprospirales</taxon>
        <taxon>Saprospiraceae</taxon>
        <taxon>Aureispira</taxon>
    </lineage>
</organism>